<sequence>MKSMKQLTKKYKFILQIAAFSAILYSCDVTKPYANKQSVQDNLYGDSAKTTAKSIAVLSWKEIFKDPLLQQLISEGIDHNLDLKTATANLKAAEANFVQSKQALLPSLSGNASAGEYHPSNNQASNPQVYQLYALSSWQVDIWGKLRSTKRSMYASYLASDAYRQAVQTQLIANIAISYYQLLAYDEQLAIVQQSLEVYSKDTETMKILKNSDVVTGAAVVQSAANYYSVKSTVPDIKNSIRQTENTLSLLLGRVPGAIKRDLLFNEQTYNELSTGLPVELLANRPDVKEAELQLRSYFEQVNVAKTSFYPSLTITGQAGLYATELKSVFNAGAFLANVVGGLTQPIFNNGLNKQKLKIAQANYEAAEYNYSKILLTAGQEVSNALYQYQMVDEKSSSRKEQIANLEKAVHFTKELLKYTSATNYTDVLTSEQSLLSARQSAVTDKLQQLQAVVNLYAALGGGWK</sequence>
<keyword evidence="2" id="KW-0812">Transmembrane</keyword>
<gene>
    <name evidence="3" type="ORF">SAMN05444267_101154</name>
</gene>
<evidence type="ECO:0000256" key="1">
    <source>
        <dbReference type="ARBA" id="ARBA00007613"/>
    </source>
</evidence>
<name>A0A1M6XM12_9FLAO</name>
<keyword evidence="2" id="KW-0472">Membrane</keyword>
<dbReference type="PANTHER" id="PTHR30203">
    <property type="entry name" value="OUTER MEMBRANE CATION EFFLUX PROTEIN"/>
    <property type="match status" value="1"/>
</dbReference>
<dbReference type="SUPFAM" id="SSF56954">
    <property type="entry name" value="Outer membrane efflux proteins (OEP)"/>
    <property type="match status" value="1"/>
</dbReference>
<dbReference type="Proteomes" id="UP000184364">
    <property type="component" value="Unassembled WGS sequence"/>
</dbReference>
<evidence type="ECO:0000256" key="2">
    <source>
        <dbReference type="RuleBase" id="RU362097"/>
    </source>
</evidence>
<dbReference type="Gene3D" id="2.20.200.10">
    <property type="entry name" value="Outer membrane efflux proteins (OEP)"/>
    <property type="match status" value="1"/>
</dbReference>
<comment type="similarity">
    <text evidence="1 2">Belongs to the outer membrane factor (OMF) (TC 1.B.17) family.</text>
</comment>
<dbReference type="InterPro" id="IPR010131">
    <property type="entry name" value="MdtP/NodT-like"/>
</dbReference>
<dbReference type="GO" id="GO:0015562">
    <property type="term" value="F:efflux transmembrane transporter activity"/>
    <property type="evidence" value="ECO:0007669"/>
    <property type="project" value="InterPro"/>
</dbReference>
<evidence type="ECO:0000313" key="3">
    <source>
        <dbReference type="EMBL" id="SHL06991.1"/>
    </source>
</evidence>
<reference evidence="4" key="1">
    <citation type="submission" date="2016-11" db="EMBL/GenBank/DDBJ databases">
        <authorList>
            <person name="Varghese N."/>
            <person name="Submissions S."/>
        </authorList>
    </citation>
    <scope>NUCLEOTIDE SEQUENCE [LARGE SCALE GENOMIC DNA]</scope>
    <source>
        <strain evidence="4">DSM 26899</strain>
    </source>
</reference>
<proteinExistence type="inferred from homology"/>
<keyword evidence="2 3" id="KW-0449">Lipoprotein</keyword>
<keyword evidence="2" id="KW-0564">Palmitate</keyword>
<dbReference type="PANTHER" id="PTHR30203:SF33">
    <property type="entry name" value="BLR4455 PROTEIN"/>
    <property type="match status" value="1"/>
</dbReference>
<organism evidence="3 4">
    <name type="scientific">Chryseobacterium polytrichastri</name>
    <dbReference type="NCBI Taxonomy" id="1302687"/>
    <lineage>
        <taxon>Bacteria</taxon>
        <taxon>Pseudomonadati</taxon>
        <taxon>Bacteroidota</taxon>
        <taxon>Flavobacteriia</taxon>
        <taxon>Flavobacteriales</taxon>
        <taxon>Weeksellaceae</taxon>
        <taxon>Chryseobacterium group</taxon>
        <taxon>Chryseobacterium</taxon>
    </lineage>
</organism>
<comment type="subcellular location">
    <subcellularLocation>
        <location evidence="2">Cell membrane</location>
        <topology evidence="2">Lipid-anchor</topology>
    </subcellularLocation>
</comment>
<evidence type="ECO:0000313" key="4">
    <source>
        <dbReference type="Proteomes" id="UP000184364"/>
    </source>
</evidence>
<dbReference type="AlphaFoldDB" id="A0A1M6XM12"/>
<dbReference type="EMBL" id="FRAV01000011">
    <property type="protein sequence ID" value="SHL06991.1"/>
    <property type="molecule type" value="Genomic_DNA"/>
</dbReference>
<keyword evidence="2" id="KW-1134">Transmembrane beta strand</keyword>
<keyword evidence="4" id="KW-1185">Reference proteome</keyword>
<dbReference type="STRING" id="1302687.SAMN05444267_101154"/>
<dbReference type="InterPro" id="IPR003423">
    <property type="entry name" value="OMP_efflux"/>
</dbReference>
<dbReference type="GO" id="GO:0005886">
    <property type="term" value="C:plasma membrane"/>
    <property type="evidence" value="ECO:0007669"/>
    <property type="project" value="UniProtKB-SubCell"/>
</dbReference>
<dbReference type="Pfam" id="PF02321">
    <property type="entry name" value="OEP"/>
    <property type="match status" value="2"/>
</dbReference>
<dbReference type="RefSeq" id="WP_228433741.1">
    <property type="nucleotide sequence ID" value="NZ_FRAV01000011.1"/>
</dbReference>
<dbReference type="PROSITE" id="PS51257">
    <property type="entry name" value="PROKAR_LIPOPROTEIN"/>
    <property type="match status" value="1"/>
</dbReference>
<protein>
    <submittedName>
        <fullName evidence="3">Efflux transporter, outer membrane factor (OMF) lipoprotein, NodT family</fullName>
    </submittedName>
</protein>
<accession>A0A1M6XM12</accession>
<dbReference type="NCBIfam" id="TIGR01845">
    <property type="entry name" value="outer_NodT"/>
    <property type="match status" value="1"/>
</dbReference>
<dbReference type="Gene3D" id="1.20.1600.10">
    <property type="entry name" value="Outer membrane efflux proteins (OEP)"/>
    <property type="match status" value="1"/>
</dbReference>